<reference evidence="12 13" key="1">
    <citation type="journal article" date="2018" name="MBio">
        <title>Comparative Genomics Reveals the Core Gene Toolbox for the Fungus-Insect Symbiosis.</title>
        <authorList>
            <person name="Wang Y."/>
            <person name="Stata M."/>
            <person name="Wang W."/>
            <person name="Stajich J.E."/>
            <person name="White M.M."/>
            <person name="Moncalvo J.M."/>
        </authorList>
    </citation>
    <scope>NUCLEOTIDE SEQUENCE [LARGE SCALE GENOMIC DNA]</scope>
    <source>
        <strain evidence="12 13">SWE-8-4</strain>
    </source>
</reference>
<keyword evidence="13" id="KW-1185">Reference proteome</keyword>
<evidence type="ECO:0000256" key="10">
    <source>
        <dbReference type="PROSITE-ProRule" id="PRU00282"/>
    </source>
</evidence>
<name>A0A2T9Z0T5_9FUNG</name>
<dbReference type="STRING" id="133385.A0A2T9Z0T5"/>
<keyword evidence="4 10" id="KW-0812">Transmembrane</keyword>
<dbReference type="InterPro" id="IPR023395">
    <property type="entry name" value="MCP_dom_sf"/>
</dbReference>
<evidence type="ECO:0000256" key="8">
    <source>
        <dbReference type="ARBA" id="ARBA00023128"/>
    </source>
</evidence>
<keyword evidence="3 11" id="KW-0813">Transport</keyword>
<dbReference type="PANTHER" id="PTHR45788">
    <property type="entry name" value="SUCCINATE/FUMARATE MITOCHONDRIAL TRANSPORTER-RELATED"/>
    <property type="match status" value="1"/>
</dbReference>
<evidence type="ECO:0008006" key="14">
    <source>
        <dbReference type="Google" id="ProtNLM"/>
    </source>
</evidence>
<keyword evidence="7" id="KW-1133">Transmembrane helix</keyword>
<dbReference type="Proteomes" id="UP000245383">
    <property type="component" value="Unassembled WGS sequence"/>
</dbReference>
<proteinExistence type="inferred from homology"/>
<dbReference type="Pfam" id="PF00153">
    <property type="entry name" value="Mito_carr"/>
    <property type="match status" value="3"/>
</dbReference>
<dbReference type="GO" id="GO:0005469">
    <property type="term" value="F:succinate:fumarate antiporter activity"/>
    <property type="evidence" value="ECO:0007669"/>
    <property type="project" value="TreeGrafter"/>
</dbReference>
<keyword evidence="6" id="KW-0999">Mitochondrion inner membrane</keyword>
<dbReference type="PROSITE" id="PS50920">
    <property type="entry name" value="SOLCAR"/>
    <property type="match status" value="3"/>
</dbReference>
<feature type="repeat" description="Solcar" evidence="10">
    <location>
        <begin position="119"/>
        <end position="210"/>
    </location>
</feature>
<dbReference type="InterPro" id="IPR049563">
    <property type="entry name" value="TXTP-like"/>
</dbReference>
<evidence type="ECO:0000256" key="4">
    <source>
        <dbReference type="ARBA" id="ARBA00022692"/>
    </source>
</evidence>
<evidence type="ECO:0000256" key="11">
    <source>
        <dbReference type="RuleBase" id="RU000488"/>
    </source>
</evidence>
<keyword evidence="9 10" id="KW-0472">Membrane</keyword>
<evidence type="ECO:0000256" key="1">
    <source>
        <dbReference type="ARBA" id="ARBA00004448"/>
    </source>
</evidence>
<dbReference type="OrthoDB" id="204711at2759"/>
<protein>
    <recommendedName>
        <fullName evidence="14">Succinate/fumarate mitochondrial transporter</fullName>
    </recommendedName>
</protein>
<evidence type="ECO:0000256" key="5">
    <source>
        <dbReference type="ARBA" id="ARBA00022737"/>
    </source>
</evidence>
<gene>
    <name evidence="12" type="ORF">BB561_000064</name>
</gene>
<comment type="similarity">
    <text evidence="2 11">Belongs to the mitochondrial carrier (TC 2.A.29) family.</text>
</comment>
<dbReference type="GO" id="GO:0005743">
    <property type="term" value="C:mitochondrial inner membrane"/>
    <property type="evidence" value="ECO:0007669"/>
    <property type="project" value="UniProtKB-SubCell"/>
</dbReference>
<dbReference type="InterPro" id="IPR018108">
    <property type="entry name" value="MCP_transmembrane"/>
</dbReference>
<evidence type="ECO:0000256" key="6">
    <source>
        <dbReference type="ARBA" id="ARBA00022792"/>
    </source>
</evidence>
<keyword evidence="8" id="KW-0496">Mitochondrion</keyword>
<dbReference type="InterPro" id="IPR002067">
    <property type="entry name" value="MCP"/>
</dbReference>
<comment type="subcellular location">
    <subcellularLocation>
        <location evidence="1">Mitochondrion inner membrane</location>
        <topology evidence="1">Multi-pass membrane protein</topology>
    </subcellularLocation>
</comment>
<evidence type="ECO:0000256" key="3">
    <source>
        <dbReference type="ARBA" id="ARBA00022448"/>
    </source>
</evidence>
<dbReference type="PANTHER" id="PTHR45788:SF2">
    <property type="entry name" value="SUCCINATE_FUMARATE MITOCHONDRIAL TRANSPORTER"/>
    <property type="match status" value="1"/>
</dbReference>
<dbReference type="FunFam" id="1.50.40.10:FF:000021">
    <property type="entry name" value="SFC1p Mitochondrial succinate-fumarate transporter"/>
    <property type="match status" value="1"/>
</dbReference>
<feature type="repeat" description="Solcar" evidence="10">
    <location>
        <begin position="220"/>
        <end position="309"/>
    </location>
</feature>
<sequence>MSNKQSPPLTVHLLAGGIAGFAEACTCHPLDTIKVRMQLSHKRSSLGLARKMPKNLPKPISENFIQVGRKIVQKEGGLALYKGLGAVIMGIVPKMAIRFSSFEYYKTFFVDSSGKNNMKGIFLAGLGAGVTEALVVVTPTDVIKIRLQAQRHSMSDPLDIPKYRNAAHAAYTIVREEGVGALYKGVSLTALRQATNQASNFTTYHLIKNYMLKLQKLEELPSYQHMIIGGISGAMGPLSNAPIDTIKTRIQKSPSVPGVDGFKRIVQVSKDIARNEGYAAFYKGITPRVLRVAPGQSVTFMVYEKVKGWIEIIGNKNNKTQTVN</sequence>
<evidence type="ECO:0000313" key="13">
    <source>
        <dbReference type="Proteomes" id="UP000245383"/>
    </source>
</evidence>
<comment type="caution">
    <text evidence="12">The sequence shown here is derived from an EMBL/GenBank/DDBJ whole genome shotgun (WGS) entry which is preliminary data.</text>
</comment>
<accession>A0A2T9Z0T5</accession>
<dbReference type="EMBL" id="MBFR01000002">
    <property type="protein sequence ID" value="PVU98200.1"/>
    <property type="molecule type" value="Genomic_DNA"/>
</dbReference>
<feature type="repeat" description="Solcar" evidence="10">
    <location>
        <begin position="7"/>
        <end position="108"/>
    </location>
</feature>
<dbReference type="AlphaFoldDB" id="A0A2T9Z0T5"/>
<dbReference type="Gene3D" id="1.50.40.10">
    <property type="entry name" value="Mitochondrial carrier domain"/>
    <property type="match status" value="1"/>
</dbReference>
<dbReference type="SUPFAM" id="SSF103506">
    <property type="entry name" value="Mitochondrial carrier"/>
    <property type="match status" value="1"/>
</dbReference>
<organism evidence="12 13">
    <name type="scientific">Smittium simulii</name>
    <dbReference type="NCBI Taxonomy" id="133385"/>
    <lineage>
        <taxon>Eukaryota</taxon>
        <taxon>Fungi</taxon>
        <taxon>Fungi incertae sedis</taxon>
        <taxon>Zoopagomycota</taxon>
        <taxon>Kickxellomycotina</taxon>
        <taxon>Harpellomycetes</taxon>
        <taxon>Harpellales</taxon>
        <taxon>Legeriomycetaceae</taxon>
        <taxon>Smittium</taxon>
    </lineage>
</organism>
<evidence type="ECO:0000256" key="9">
    <source>
        <dbReference type="ARBA" id="ARBA00023136"/>
    </source>
</evidence>
<evidence type="ECO:0000256" key="2">
    <source>
        <dbReference type="ARBA" id="ARBA00006375"/>
    </source>
</evidence>
<evidence type="ECO:0000256" key="7">
    <source>
        <dbReference type="ARBA" id="ARBA00022989"/>
    </source>
</evidence>
<keyword evidence="5" id="KW-0677">Repeat</keyword>
<evidence type="ECO:0000313" key="12">
    <source>
        <dbReference type="EMBL" id="PVU98200.1"/>
    </source>
</evidence>
<dbReference type="PRINTS" id="PR00926">
    <property type="entry name" value="MITOCARRIER"/>
</dbReference>